<evidence type="ECO:0000313" key="4">
    <source>
        <dbReference type="EMBL" id="MSB22489.1"/>
    </source>
</evidence>
<name>A0A6I2R9I5_FLAPL</name>
<dbReference type="EMBL" id="WKPR01000042">
    <property type="protein sequence ID" value="MSB22489.1"/>
    <property type="molecule type" value="Genomic_DNA"/>
</dbReference>
<evidence type="ECO:0008006" key="6">
    <source>
        <dbReference type="Google" id="ProtNLM"/>
    </source>
</evidence>
<dbReference type="InterPro" id="IPR050625">
    <property type="entry name" value="ParA/MinD_ATPase"/>
</dbReference>
<dbReference type="SUPFAM" id="SSF52540">
    <property type="entry name" value="P-loop containing nucleoside triphosphate hydrolases"/>
    <property type="match status" value="1"/>
</dbReference>
<dbReference type="GO" id="GO:0005829">
    <property type="term" value="C:cytosol"/>
    <property type="evidence" value="ECO:0007669"/>
    <property type="project" value="TreeGrafter"/>
</dbReference>
<dbReference type="NCBIfam" id="NF047398">
    <property type="entry name" value="AAA_KGGVGR"/>
    <property type="match status" value="1"/>
</dbReference>
<dbReference type="PANTHER" id="PTHR43384:SF6">
    <property type="entry name" value="SEPTUM SITE-DETERMINING PROTEIN MIND HOMOLOG, CHLOROPLASTIC"/>
    <property type="match status" value="1"/>
</dbReference>
<dbReference type="PANTHER" id="PTHR43384">
    <property type="entry name" value="SEPTUM SITE-DETERMINING PROTEIN MIND HOMOLOG, CHLOROPLASTIC-RELATED"/>
    <property type="match status" value="1"/>
</dbReference>
<evidence type="ECO:0000313" key="5">
    <source>
        <dbReference type="Proteomes" id="UP000434475"/>
    </source>
</evidence>
<dbReference type="Gene3D" id="3.40.50.300">
    <property type="entry name" value="P-loop containing nucleotide triphosphate hydrolases"/>
    <property type="match status" value="1"/>
</dbReference>
<dbReference type="EMBL" id="JAQLWO010000006">
    <property type="protein sequence ID" value="MDB7905783.1"/>
    <property type="molecule type" value="Genomic_DNA"/>
</dbReference>
<reference evidence="3" key="2">
    <citation type="submission" date="2023-01" db="EMBL/GenBank/DDBJ databases">
        <title>Human gut microbiome strain richness.</title>
        <authorList>
            <person name="Chen-Liaw A."/>
        </authorList>
    </citation>
    <scope>NUCLEOTIDE SEQUENCE</scope>
    <source>
        <strain evidence="3">2225st1_A6_2225SCRN_200828</strain>
    </source>
</reference>
<protein>
    <recommendedName>
        <fullName evidence="6">ParA family protein</fullName>
    </recommendedName>
</protein>
<keyword evidence="2" id="KW-0067">ATP-binding</keyword>
<proteinExistence type="predicted"/>
<accession>A0A6I2R9I5</accession>
<evidence type="ECO:0000313" key="3">
    <source>
        <dbReference type="EMBL" id="MDB7905783.1"/>
    </source>
</evidence>
<sequence length="872" mass="99128">MKFYTWKDVERYFLLHRASWESAIAAVDVYPTDITVYAKPDACDQVEEILRAMFRSNYDVSEHKIKLDIGDRELPVEIQEDDGGSKGGKILPLFSNVLYHSSSYPEQTPVNLSHPVIAFHSYKGGVGRTLSLLAFAKAWSDVMENRSPNRLLIVDADIEAPGMTWLQQDTMKDTFSYLDLLTLIQDNRDIDEIVNLACSKLKRSTITIETTSRKIEHIFLPTYRYEEQLVDLYATPESIANSKGKEYMLAEVLSRICVQMGLCAALVDLRAGISEYSSTLLLDPRVKKYFVSSTSTQSIKGTQFLLRYLLKGLNITADAVLPEIFLNMIPDTLSREEKNDIFAELFQCYETEEEVNELPRFTSNVVTELPFASELIHLTSLQQIFQSLTGRGLYLKLKELIQQNYKDAEQSVTSVITKESREETLTKINRMASAQLTAESNADFDILMTTSLKYLSRTYNDVIPTTVVMGAKGSGKTFLYRKMCDAMEWTAFCKSIGEPIDTSATGLFLPVIASRNIGQLTKILQKCIDNVNEKISGCKVGKGIFSDNSIKIEREKNQITDWLSFWEHLLASSVDPQFTTLQEVNQVLEVKNQKIIFLIDGLEDILTHISMDENEQSAIRALCQDVVAQMIAKYPHLGIIVFIRRDMALSAVDVNFKQFHQANGQAELKWSSNEALRLVVWLVSKADPKFYEDIHEIDQASQNVIEDALEKLWGKKLGKTSSNEAYSSRWILAALSDFNGQLQARDIIRFLKYASEPPTKKTNYEDRIMMPPEIRTAVSTCSTEKVEEVEQEYTTLKPILEKLKKLPLEHKVLPLLPEYAGLSSEDELYMIREGYLKRDGDKFYLPEIIRHALGFKYEKGARPKVLALTLKS</sequence>
<dbReference type="InterPro" id="IPR027417">
    <property type="entry name" value="P-loop_NTPase"/>
</dbReference>
<dbReference type="Proteomes" id="UP001211006">
    <property type="component" value="Unassembled WGS sequence"/>
</dbReference>
<reference evidence="4 5" key="1">
    <citation type="journal article" date="2019" name="Nat. Med.">
        <title>A library of human gut bacterial isolates paired with longitudinal multiomics data enables mechanistic microbiome research.</title>
        <authorList>
            <person name="Poyet M."/>
            <person name="Groussin M."/>
            <person name="Gibbons S.M."/>
            <person name="Avila-Pacheco J."/>
            <person name="Jiang X."/>
            <person name="Kearney S.M."/>
            <person name="Perrotta A.R."/>
            <person name="Berdy B."/>
            <person name="Zhao S."/>
            <person name="Lieberman T.D."/>
            <person name="Swanson P.K."/>
            <person name="Smith M."/>
            <person name="Roesemann S."/>
            <person name="Alexander J.E."/>
            <person name="Rich S.A."/>
            <person name="Livny J."/>
            <person name="Vlamakis H."/>
            <person name="Clish C."/>
            <person name="Bullock K."/>
            <person name="Deik A."/>
            <person name="Scott J."/>
            <person name="Pierce K.A."/>
            <person name="Xavier R.J."/>
            <person name="Alm E.J."/>
        </authorList>
    </citation>
    <scope>NUCLEOTIDE SEQUENCE [LARGE SCALE GENOMIC DNA]</scope>
    <source>
        <strain evidence="4 5">BIOML-A2</strain>
    </source>
</reference>
<dbReference type="RefSeq" id="WP_131972199.1">
    <property type="nucleotide sequence ID" value="NZ_CP095094.1"/>
</dbReference>
<dbReference type="Proteomes" id="UP000434475">
    <property type="component" value="Unassembled WGS sequence"/>
</dbReference>
<dbReference type="GO" id="GO:0051782">
    <property type="term" value="P:negative regulation of cell division"/>
    <property type="evidence" value="ECO:0007669"/>
    <property type="project" value="TreeGrafter"/>
</dbReference>
<dbReference type="AlphaFoldDB" id="A0A6I2R9I5"/>
<organism evidence="4 5">
    <name type="scientific">Flavonifractor plautii</name>
    <name type="common">Fusobacterium plautii</name>
    <dbReference type="NCBI Taxonomy" id="292800"/>
    <lineage>
        <taxon>Bacteria</taxon>
        <taxon>Bacillati</taxon>
        <taxon>Bacillota</taxon>
        <taxon>Clostridia</taxon>
        <taxon>Eubacteriales</taxon>
        <taxon>Oscillospiraceae</taxon>
        <taxon>Flavonifractor</taxon>
    </lineage>
</organism>
<dbReference type="GO" id="GO:0016887">
    <property type="term" value="F:ATP hydrolysis activity"/>
    <property type="evidence" value="ECO:0007669"/>
    <property type="project" value="TreeGrafter"/>
</dbReference>
<dbReference type="GO" id="GO:0009898">
    <property type="term" value="C:cytoplasmic side of plasma membrane"/>
    <property type="evidence" value="ECO:0007669"/>
    <property type="project" value="TreeGrafter"/>
</dbReference>
<gene>
    <name evidence="4" type="ORF">GKE97_23800</name>
    <name evidence="3" type="ORF">PND83_07330</name>
</gene>
<evidence type="ECO:0000256" key="2">
    <source>
        <dbReference type="ARBA" id="ARBA00022840"/>
    </source>
</evidence>
<comment type="caution">
    <text evidence="4">The sequence shown here is derived from an EMBL/GenBank/DDBJ whole genome shotgun (WGS) entry which is preliminary data.</text>
</comment>
<dbReference type="GO" id="GO:0005524">
    <property type="term" value="F:ATP binding"/>
    <property type="evidence" value="ECO:0007669"/>
    <property type="project" value="UniProtKB-KW"/>
</dbReference>
<evidence type="ECO:0000256" key="1">
    <source>
        <dbReference type="ARBA" id="ARBA00022741"/>
    </source>
</evidence>
<keyword evidence="1" id="KW-0547">Nucleotide-binding</keyword>